<reference evidence="1" key="1">
    <citation type="journal article" date="2018" name="Genome Biol.">
        <title>SKESA: strategic k-mer extension for scrupulous assemblies.</title>
        <authorList>
            <person name="Souvorov A."/>
            <person name="Agarwala R."/>
            <person name="Lipman D.J."/>
        </authorList>
    </citation>
    <scope>NUCLEOTIDE SEQUENCE</scope>
    <source>
        <strain evidence="1">CAVp300</strain>
    </source>
</reference>
<dbReference type="Proteomes" id="UP000867740">
    <property type="component" value="Unassembled WGS sequence"/>
</dbReference>
<dbReference type="EMBL" id="DACSUM010000028">
    <property type="protein sequence ID" value="HAT3583003.1"/>
    <property type="molecule type" value="Genomic_DNA"/>
</dbReference>
<evidence type="ECO:0000313" key="1">
    <source>
        <dbReference type="EMBL" id="HAT3583003.1"/>
    </source>
</evidence>
<dbReference type="RefSeq" id="WP_047368817.1">
    <property type="nucleotide sequence ID" value="NZ_CABMNU010000003.1"/>
</dbReference>
<accession>A0A9P3T8P5</accession>
<dbReference type="AlphaFoldDB" id="A0A9P3T8P5"/>
<protein>
    <submittedName>
        <fullName evidence="1">Uncharacterized protein</fullName>
    </submittedName>
</protein>
<evidence type="ECO:0000313" key="2">
    <source>
        <dbReference type="Proteomes" id="UP000867740"/>
    </source>
</evidence>
<proteinExistence type="predicted"/>
<gene>
    <name evidence="1" type="ORF">I8531_003330</name>
</gene>
<comment type="caution">
    <text evidence="1">The sequence shown here is derived from an EMBL/GenBank/DDBJ whole genome shotgun (WGS) entry which is preliminary data.</text>
</comment>
<reference evidence="1" key="2">
    <citation type="submission" date="2020-10" db="EMBL/GenBank/DDBJ databases">
        <authorList>
            <consortium name="NCBI Pathogen Detection Project"/>
        </authorList>
    </citation>
    <scope>NUCLEOTIDE SEQUENCE</scope>
    <source>
        <strain evidence="1">CAVp300</strain>
    </source>
</reference>
<organism evidence="1 2">
    <name type="scientific">Kluyvera intermedia</name>
    <name type="common">Enterobacter intermedius</name>
    <dbReference type="NCBI Taxonomy" id="61648"/>
    <lineage>
        <taxon>Bacteria</taxon>
        <taxon>Pseudomonadati</taxon>
        <taxon>Pseudomonadota</taxon>
        <taxon>Gammaproteobacteria</taxon>
        <taxon>Enterobacterales</taxon>
        <taxon>Enterobacteriaceae</taxon>
        <taxon>Kluyvera</taxon>
    </lineage>
</organism>
<sequence>MEMTGQPGLSTSAEHIRADITVTVCLTRQGRGVHFCGHPLLSGSNSNLWFPLGEREDLFAGIERILTMNGLAENVVRLTRLRGCLSYDDYAVTFNRKQPA</sequence>
<name>A0A9P3T8P5_KLUIN</name>